<dbReference type="InterPro" id="IPR016195">
    <property type="entry name" value="Pol/histidinol_Pase-like"/>
</dbReference>
<dbReference type="EMBL" id="DVND01000058">
    <property type="protein sequence ID" value="HIU48177.1"/>
    <property type="molecule type" value="Genomic_DNA"/>
</dbReference>
<organism evidence="2 3">
    <name type="scientific">Candidatus Avimonoglobus intestinipullorum</name>
    <dbReference type="NCBI Taxonomy" id="2840699"/>
    <lineage>
        <taxon>Bacteria</taxon>
        <taxon>Bacillati</taxon>
        <taxon>Bacillota</taxon>
        <taxon>Clostridia</taxon>
        <taxon>Eubacteriales</taxon>
        <taxon>Candidatus Avimonoglobus</taxon>
    </lineage>
</organism>
<proteinExistence type="predicted"/>
<gene>
    <name evidence="2" type="ORF">IAB04_02310</name>
</gene>
<dbReference type="Pfam" id="PF02811">
    <property type="entry name" value="PHP"/>
    <property type="match status" value="1"/>
</dbReference>
<evidence type="ECO:0000313" key="3">
    <source>
        <dbReference type="Proteomes" id="UP000824111"/>
    </source>
</evidence>
<dbReference type="SMART" id="SM00481">
    <property type="entry name" value="POLIIIAc"/>
    <property type="match status" value="1"/>
</dbReference>
<dbReference type="PANTHER" id="PTHR42924">
    <property type="entry name" value="EXONUCLEASE"/>
    <property type="match status" value="1"/>
</dbReference>
<sequence length="230" mass="25299">MKCYYDLHIHSALSPCGDDEMTPNNIVNMAIIKGLDAIAVTDHNSCGNVRAVMEAAGDRLLVVPGMEVETAEEVHVVCYFPTIGAAEQMQEVVRAHLPPVQNQKDIFGNQLYMNAADEVTGEEGLLLVRATTLPIEAVFRSAAACGGIAIPAHIDRSSYSVLSNLGFIPPELPVRTVEITPKNRARMEKEFETYHILSNSDAHYLEDIAEPVYFLDISSKNVEQILCKIE</sequence>
<comment type="caution">
    <text evidence="2">The sequence shown here is derived from an EMBL/GenBank/DDBJ whole genome shotgun (WGS) entry which is preliminary data.</text>
</comment>
<dbReference type="AlphaFoldDB" id="A0A9D1LUD8"/>
<evidence type="ECO:0000313" key="2">
    <source>
        <dbReference type="EMBL" id="HIU48177.1"/>
    </source>
</evidence>
<dbReference type="Proteomes" id="UP000824111">
    <property type="component" value="Unassembled WGS sequence"/>
</dbReference>
<dbReference type="Gene3D" id="3.20.20.140">
    <property type="entry name" value="Metal-dependent hydrolases"/>
    <property type="match status" value="1"/>
</dbReference>
<dbReference type="InterPro" id="IPR052018">
    <property type="entry name" value="PHP_domain"/>
</dbReference>
<dbReference type="SUPFAM" id="SSF89550">
    <property type="entry name" value="PHP domain-like"/>
    <property type="match status" value="1"/>
</dbReference>
<dbReference type="GO" id="GO:0004534">
    <property type="term" value="F:5'-3' RNA exonuclease activity"/>
    <property type="evidence" value="ECO:0007669"/>
    <property type="project" value="TreeGrafter"/>
</dbReference>
<protein>
    <submittedName>
        <fullName evidence="2">PHP domain-containing protein</fullName>
    </submittedName>
</protein>
<dbReference type="PANTHER" id="PTHR42924:SF3">
    <property type="entry name" value="POLYMERASE_HISTIDINOL PHOSPHATASE N-TERMINAL DOMAIN-CONTAINING PROTEIN"/>
    <property type="match status" value="1"/>
</dbReference>
<dbReference type="InterPro" id="IPR003141">
    <property type="entry name" value="Pol/His_phosphatase_N"/>
</dbReference>
<reference evidence="2" key="1">
    <citation type="submission" date="2020-10" db="EMBL/GenBank/DDBJ databases">
        <authorList>
            <person name="Gilroy R."/>
        </authorList>
    </citation>
    <scope>NUCLEOTIDE SEQUENCE</scope>
    <source>
        <strain evidence="2">ChiSjej4B22-9803</strain>
    </source>
</reference>
<reference evidence="2" key="2">
    <citation type="journal article" date="2021" name="PeerJ">
        <title>Extensive microbial diversity within the chicken gut microbiome revealed by metagenomics and culture.</title>
        <authorList>
            <person name="Gilroy R."/>
            <person name="Ravi A."/>
            <person name="Getino M."/>
            <person name="Pursley I."/>
            <person name="Horton D.L."/>
            <person name="Alikhan N.F."/>
            <person name="Baker D."/>
            <person name="Gharbi K."/>
            <person name="Hall N."/>
            <person name="Watson M."/>
            <person name="Adriaenssens E.M."/>
            <person name="Foster-Nyarko E."/>
            <person name="Jarju S."/>
            <person name="Secka A."/>
            <person name="Antonio M."/>
            <person name="Oren A."/>
            <person name="Chaudhuri R.R."/>
            <person name="La Ragione R."/>
            <person name="Hildebrand F."/>
            <person name="Pallen M.J."/>
        </authorList>
    </citation>
    <scope>NUCLEOTIDE SEQUENCE</scope>
    <source>
        <strain evidence="2">ChiSjej4B22-9803</strain>
    </source>
</reference>
<dbReference type="CDD" id="cd07432">
    <property type="entry name" value="PHP_HisPPase"/>
    <property type="match status" value="1"/>
</dbReference>
<dbReference type="InterPro" id="IPR004013">
    <property type="entry name" value="PHP_dom"/>
</dbReference>
<name>A0A9D1LUD8_9FIRM</name>
<dbReference type="GO" id="GO:0035312">
    <property type="term" value="F:5'-3' DNA exonuclease activity"/>
    <property type="evidence" value="ECO:0007669"/>
    <property type="project" value="TreeGrafter"/>
</dbReference>
<feature type="domain" description="Polymerase/histidinol phosphatase N-terminal" evidence="1">
    <location>
        <begin position="5"/>
        <end position="72"/>
    </location>
</feature>
<accession>A0A9D1LUD8</accession>
<evidence type="ECO:0000259" key="1">
    <source>
        <dbReference type="SMART" id="SM00481"/>
    </source>
</evidence>